<evidence type="ECO:0000313" key="4">
    <source>
        <dbReference type="EMBL" id="KAF9603868.1"/>
    </source>
</evidence>
<dbReference type="InterPro" id="IPR050221">
    <property type="entry name" value="26S_Proteasome_ATPase"/>
</dbReference>
<dbReference type="EMBL" id="JADFTS010000006">
    <property type="protein sequence ID" value="KAF9603868.1"/>
    <property type="molecule type" value="Genomic_DNA"/>
</dbReference>
<keyword evidence="5" id="KW-1185">Reference proteome</keyword>
<evidence type="ECO:0000256" key="1">
    <source>
        <dbReference type="ARBA" id="ARBA00022741"/>
    </source>
</evidence>
<evidence type="ECO:0000256" key="2">
    <source>
        <dbReference type="ARBA" id="ARBA00022840"/>
    </source>
</evidence>
<dbReference type="OrthoDB" id="1712557at2759"/>
<dbReference type="Proteomes" id="UP000631114">
    <property type="component" value="Unassembled WGS sequence"/>
</dbReference>
<proteinExistence type="predicted"/>
<reference evidence="4 5" key="1">
    <citation type="submission" date="2020-10" db="EMBL/GenBank/DDBJ databases">
        <title>The Coptis chinensis genome and diversification of protoberbering-type alkaloids.</title>
        <authorList>
            <person name="Wang B."/>
            <person name="Shu S."/>
            <person name="Song C."/>
            <person name="Liu Y."/>
        </authorList>
    </citation>
    <scope>NUCLEOTIDE SEQUENCE [LARGE SCALE GENOMIC DNA]</scope>
    <source>
        <strain evidence="4">HL-2020</strain>
        <tissue evidence="4">Leaf</tissue>
    </source>
</reference>
<sequence>MEQQHGGGGGGEQDVWQRRKEALRAAKKEYAKIEDDLKSLQSVGQIIGEVLRPLDNERLIVKANSGPRYVVGCRSKVDKEILTVGTRVVLDMTTLTILHALPHEVRSQPGPNIVATYQMNPLISGIEGVGVLQQMQNTINPKTKHSYIISIIEAWKAYE</sequence>
<dbReference type="Pfam" id="PF16450">
    <property type="entry name" value="Prot_ATP_ID_OB_C"/>
    <property type="match status" value="1"/>
</dbReference>
<name>A0A835HV63_9MAGN</name>
<keyword evidence="1" id="KW-0547">Nucleotide-binding</keyword>
<gene>
    <name evidence="4" type="ORF">IFM89_038126</name>
</gene>
<organism evidence="4 5">
    <name type="scientific">Coptis chinensis</name>
    <dbReference type="NCBI Taxonomy" id="261450"/>
    <lineage>
        <taxon>Eukaryota</taxon>
        <taxon>Viridiplantae</taxon>
        <taxon>Streptophyta</taxon>
        <taxon>Embryophyta</taxon>
        <taxon>Tracheophyta</taxon>
        <taxon>Spermatophyta</taxon>
        <taxon>Magnoliopsida</taxon>
        <taxon>Ranunculales</taxon>
        <taxon>Ranunculaceae</taxon>
        <taxon>Coptidoideae</taxon>
        <taxon>Coptis</taxon>
    </lineage>
</organism>
<evidence type="ECO:0000259" key="3">
    <source>
        <dbReference type="Pfam" id="PF16450"/>
    </source>
</evidence>
<dbReference type="InterPro" id="IPR012340">
    <property type="entry name" value="NA-bd_OB-fold"/>
</dbReference>
<evidence type="ECO:0000313" key="5">
    <source>
        <dbReference type="Proteomes" id="UP000631114"/>
    </source>
</evidence>
<dbReference type="Gene3D" id="2.40.50.140">
    <property type="entry name" value="Nucleic acid-binding proteins"/>
    <property type="match status" value="1"/>
</dbReference>
<accession>A0A835HV63</accession>
<protein>
    <recommendedName>
        <fullName evidence="3">Proteasomal ATPase second OB domain-containing protein</fullName>
    </recommendedName>
</protein>
<dbReference type="GO" id="GO:0005524">
    <property type="term" value="F:ATP binding"/>
    <property type="evidence" value="ECO:0007669"/>
    <property type="project" value="UniProtKB-KW"/>
</dbReference>
<dbReference type="PANTHER" id="PTHR23073">
    <property type="entry name" value="26S PROTEASOME REGULATORY SUBUNIT"/>
    <property type="match status" value="1"/>
</dbReference>
<feature type="domain" description="Proteasomal ATPase second OB" evidence="3">
    <location>
        <begin position="47"/>
        <end position="102"/>
    </location>
</feature>
<comment type="caution">
    <text evidence="4">The sequence shown here is derived from an EMBL/GenBank/DDBJ whole genome shotgun (WGS) entry which is preliminary data.</text>
</comment>
<keyword evidence="2" id="KW-0067">ATP-binding</keyword>
<dbReference type="AlphaFoldDB" id="A0A835HV63"/>
<dbReference type="InterPro" id="IPR032501">
    <property type="entry name" value="Prot_ATP_ID_OB_2nd"/>
</dbReference>